<gene>
    <name evidence="1" type="ORF">SDC9_189226</name>
</gene>
<proteinExistence type="predicted"/>
<accession>A0A645HT77</accession>
<sequence length="51" mass="6031">MEDDGKINPQQTKKKVLAAAGEVMNRFYTYSTKERQNILDNIVRMKKKDER</sequence>
<name>A0A645HT77_9ZZZZ</name>
<organism evidence="1">
    <name type="scientific">bioreactor metagenome</name>
    <dbReference type="NCBI Taxonomy" id="1076179"/>
    <lineage>
        <taxon>unclassified sequences</taxon>
        <taxon>metagenomes</taxon>
        <taxon>ecological metagenomes</taxon>
    </lineage>
</organism>
<protein>
    <submittedName>
        <fullName evidence="1">Uncharacterized protein</fullName>
    </submittedName>
</protein>
<comment type="caution">
    <text evidence="1">The sequence shown here is derived from an EMBL/GenBank/DDBJ whole genome shotgun (WGS) entry which is preliminary data.</text>
</comment>
<dbReference type="AlphaFoldDB" id="A0A645HT77"/>
<reference evidence="1" key="1">
    <citation type="submission" date="2019-08" db="EMBL/GenBank/DDBJ databases">
        <authorList>
            <person name="Kucharzyk K."/>
            <person name="Murdoch R.W."/>
            <person name="Higgins S."/>
            <person name="Loffler F."/>
        </authorList>
    </citation>
    <scope>NUCLEOTIDE SEQUENCE</scope>
</reference>
<evidence type="ECO:0000313" key="1">
    <source>
        <dbReference type="EMBL" id="MPN41672.1"/>
    </source>
</evidence>
<dbReference type="EMBL" id="VSSQ01098870">
    <property type="protein sequence ID" value="MPN41672.1"/>
    <property type="molecule type" value="Genomic_DNA"/>
</dbReference>